<dbReference type="PANTHER" id="PTHR34477:SF1">
    <property type="entry name" value="UPF0213 PROTEIN YHBQ"/>
    <property type="match status" value="1"/>
</dbReference>
<evidence type="ECO:0000313" key="3">
    <source>
        <dbReference type="EMBL" id="VTR97785.1"/>
    </source>
</evidence>
<dbReference type="SUPFAM" id="SSF82771">
    <property type="entry name" value="GIY-YIG endonuclease"/>
    <property type="match status" value="1"/>
</dbReference>
<dbReference type="PANTHER" id="PTHR34477">
    <property type="entry name" value="UPF0213 PROTEIN YHBQ"/>
    <property type="match status" value="1"/>
</dbReference>
<gene>
    <name evidence="3" type="ORF">SOIL9_05430</name>
</gene>
<dbReference type="InterPro" id="IPR035901">
    <property type="entry name" value="GIY-YIG_endonuc_sf"/>
</dbReference>
<evidence type="ECO:0000313" key="4">
    <source>
        <dbReference type="Proteomes" id="UP000464178"/>
    </source>
</evidence>
<evidence type="ECO:0000256" key="1">
    <source>
        <dbReference type="ARBA" id="ARBA00007435"/>
    </source>
</evidence>
<dbReference type="PROSITE" id="PS50164">
    <property type="entry name" value="GIY_YIG"/>
    <property type="match status" value="1"/>
</dbReference>
<accession>A0A6P2DBP7</accession>
<name>A0A6P2DBP7_9BACT</name>
<keyword evidence="4" id="KW-1185">Reference proteome</keyword>
<dbReference type="InterPro" id="IPR050190">
    <property type="entry name" value="UPF0213_domain"/>
</dbReference>
<feature type="domain" description="GIY-YIG" evidence="2">
    <location>
        <begin position="7"/>
        <end position="82"/>
    </location>
</feature>
<evidence type="ECO:0000259" key="2">
    <source>
        <dbReference type="PROSITE" id="PS50164"/>
    </source>
</evidence>
<dbReference type="RefSeq" id="WP_210655703.1">
    <property type="nucleotide sequence ID" value="NZ_LR593886.1"/>
</dbReference>
<dbReference type="Gene3D" id="3.40.1440.10">
    <property type="entry name" value="GIY-YIG endonuclease"/>
    <property type="match status" value="1"/>
</dbReference>
<sequence>MPQAKKPRWVVYILRCADGTLYTGITTDLARRLGQHNAGTASKYTRARRPVAVAYRTTVKTHGDALRRELAIKKLTRTAKDALIAKQAKRRKRA</sequence>
<dbReference type="Proteomes" id="UP000464178">
    <property type="component" value="Chromosome"/>
</dbReference>
<reference evidence="3 4" key="1">
    <citation type="submission" date="2019-05" db="EMBL/GenBank/DDBJ databases">
        <authorList>
            <consortium name="Science for Life Laboratories"/>
        </authorList>
    </citation>
    <scope>NUCLEOTIDE SEQUENCE [LARGE SCALE GENOMIC DNA]</scope>
    <source>
        <strain evidence="3">Soil9</strain>
    </source>
</reference>
<comment type="similarity">
    <text evidence="1">Belongs to the UPF0213 family.</text>
</comment>
<dbReference type="Pfam" id="PF01541">
    <property type="entry name" value="GIY-YIG"/>
    <property type="match status" value="1"/>
</dbReference>
<protein>
    <recommendedName>
        <fullName evidence="2">GIY-YIG domain-containing protein</fullName>
    </recommendedName>
</protein>
<dbReference type="EMBL" id="LR593886">
    <property type="protein sequence ID" value="VTR97785.1"/>
    <property type="molecule type" value="Genomic_DNA"/>
</dbReference>
<dbReference type="AlphaFoldDB" id="A0A6P2DBP7"/>
<organism evidence="3 4">
    <name type="scientific">Gemmata massiliana</name>
    <dbReference type="NCBI Taxonomy" id="1210884"/>
    <lineage>
        <taxon>Bacteria</taxon>
        <taxon>Pseudomonadati</taxon>
        <taxon>Planctomycetota</taxon>
        <taxon>Planctomycetia</taxon>
        <taxon>Gemmatales</taxon>
        <taxon>Gemmataceae</taxon>
        <taxon>Gemmata</taxon>
    </lineage>
</organism>
<proteinExistence type="inferred from homology"/>
<dbReference type="InterPro" id="IPR000305">
    <property type="entry name" value="GIY-YIG_endonuc"/>
</dbReference>
<dbReference type="CDD" id="cd10456">
    <property type="entry name" value="GIY-YIG_UPF0213"/>
    <property type="match status" value="1"/>
</dbReference>
<dbReference type="KEGG" id="gms:SOIL9_05430"/>